<dbReference type="GO" id="GO:0008781">
    <property type="term" value="F:N-acylneuraminate cytidylyltransferase activity"/>
    <property type="evidence" value="ECO:0007669"/>
    <property type="project" value="TreeGrafter"/>
</dbReference>
<reference evidence="1 2" key="1">
    <citation type="submission" date="2013-11" db="EMBL/GenBank/DDBJ databases">
        <title>Complete genome sequence of the cyanide-degrading bacterium Pseudomonas pseudoalcaligenes CECT 5344.</title>
        <authorList>
            <person name="Wibberg D."/>
            <person name="Puehler A."/>
            <person name="Schlueter A."/>
        </authorList>
    </citation>
    <scope>NUCLEOTIDE SEQUENCE [LARGE SCALE GENOMIC DNA]</scope>
    <source>
        <strain evidence="2">CECT 5344</strain>
    </source>
</reference>
<dbReference type="HOGENOM" id="CLU_042930_5_1_6"/>
<dbReference type="InterPro" id="IPR003329">
    <property type="entry name" value="Cytidylyl_trans"/>
</dbReference>
<dbReference type="AlphaFoldDB" id="W6R1N8"/>
<dbReference type="Pfam" id="PF02348">
    <property type="entry name" value="CTP_transf_3"/>
    <property type="match status" value="1"/>
</dbReference>
<dbReference type="CDD" id="cd02513">
    <property type="entry name" value="CMP-NeuAc_Synthase"/>
    <property type="match status" value="1"/>
</dbReference>
<organism evidence="1 2">
    <name type="scientific">Ectopseudomonas oleovorans (strain CECT 5344)</name>
    <name type="common">Pseudomonas pseudoalcaligenes</name>
    <dbReference type="NCBI Taxonomy" id="1182590"/>
    <lineage>
        <taxon>Bacteria</taxon>
        <taxon>Pseudomonadati</taxon>
        <taxon>Pseudomonadota</taxon>
        <taxon>Gammaproteobacteria</taxon>
        <taxon>Pseudomonadales</taxon>
        <taxon>Pseudomonadaceae</taxon>
        <taxon>Ectopseudomonas</taxon>
    </lineage>
</organism>
<sequence>MSKVSCFLPCRKGSQRVVRKNIKPFAGFEFGLIEVKLKQLLGCPDISEVVLTTNDQEIIDYASGLNASRLRVHLRDEALSSSDTSTDQLVAHALDLIPEGEILWTHVTSPFITSAHYSEIIKAYRSSLEEGCDSLMTVTALHSFLWQDGRPLNYDRSVEKWPRTQTLKPIHEINSGVFLAPSDLYRTLNDRVGLSPFLYPLDKLVGFDVDWPEDFAIAQCLVEKELLSL</sequence>
<dbReference type="Gene3D" id="3.90.550.10">
    <property type="entry name" value="Spore Coat Polysaccharide Biosynthesis Protein SpsA, Chain A"/>
    <property type="match status" value="1"/>
</dbReference>
<name>W6R1N8_ECTO5</name>
<dbReference type="Proteomes" id="UP000032841">
    <property type="component" value="Chromosome"/>
</dbReference>
<gene>
    <name evidence="1" type="ORF">BN5_1695</name>
</gene>
<proteinExistence type="predicted"/>
<dbReference type="KEGG" id="ppse:BN5_1695"/>
<keyword evidence="1" id="KW-0548">Nucleotidyltransferase</keyword>
<accession>W6R1N8</accession>
<dbReference type="eggNOG" id="COG1083">
    <property type="taxonomic scope" value="Bacteria"/>
</dbReference>
<dbReference type="SUPFAM" id="SSF53448">
    <property type="entry name" value="Nucleotide-diphospho-sugar transferases"/>
    <property type="match status" value="1"/>
</dbReference>
<dbReference type="InterPro" id="IPR029044">
    <property type="entry name" value="Nucleotide-diphossugar_trans"/>
</dbReference>
<evidence type="ECO:0000313" key="2">
    <source>
        <dbReference type="Proteomes" id="UP000032841"/>
    </source>
</evidence>
<protein>
    <submittedName>
        <fullName evidence="1">Acylneuraminate cytidylyltransferase</fullName>
    </submittedName>
</protein>
<dbReference type="InterPro" id="IPR050793">
    <property type="entry name" value="CMP-NeuNAc_synthase"/>
</dbReference>
<keyword evidence="1" id="KW-0808">Transferase</keyword>
<dbReference type="PANTHER" id="PTHR21485">
    <property type="entry name" value="HAD SUPERFAMILY MEMBERS CMAS AND KDSC"/>
    <property type="match status" value="1"/>
</dbReference>
<evidence type="ECO:0000313" key="1">
    <source>
        <dbReference type="EMBL" id="CDM40281.1"/>
    </source>
</evidence>
<dbReference type="EMBL" id="HG916826">
    <property type="protein sequence ID" value="CDM40281.1"/>
    <property type="molecule type" value="Genomic_DNA"/>
</dbReference>
<dbReference type="OrthoDB" id="9805604at2"/>
<dbReference type="PANTHER" id="PTHR21485:SF6">
    <property type="entry name" value="N-ACYLNEURAMINATE CYTIDYLYLTRANSFERASE-RELATED"/>
    <property type="match status" value="1"/>
</dbReference>
<dbReference type="RefSeq" id="WP_003459877.1">
    <property type="nucleotide sequence ID" value="NZ_HG916826.1"/>
</dbReference>